<evidence type="ECO:0008006" key="4">
    <source>
        <dbReference type="Google" id="ProtNLM"/>
    </source>
</evidence>
<feature type="transmembrane region" description="Helical" evidence="1">
    <location>
        <begin position="7"/>
        <end position="25"/>
    </location>
</feature>
<dbReference type="EMBL" id="BAABGR010000001">
    <property type="protein sequence ID" value="GAA4509685.1"/>
    <property type="molecule type" value="Genomic_DNA"/>
</dbReference>
<accession>A0ABP8QTT6</accession>
<keyword evidence="1" id="KW-1133">Transmembrane helix</keyword>
<feature type="transmembrane region" description="Helical" evidence="1">
    <location>
        <begin position="73"/>
        <end position="92"/>
    </location>
</feature>
<keyword evidence="3" id="KW-1185">Reference proteome</keyword>
<keyword evidence="1" id="KW-0472">Membrane</keyword>
<reference evidence="3" key="1">
    <citation type="journal article" date="2019" name="Int. J. Syst. Evol. Microbiol.">
        <title>The Global Catalogue of Microorganisms (GCM) 10K type strain sequencing project: providing services to taxonomists for standard genome sequencing and annotation.</title>
        <authorList>
            <consortium name="The Broad Institute Genomics Platform"/>
            <consortium name="The Broad Institute Genome Sequencing Center for Infectious Disease"/>
            <person name="Wu L."/>
            <person name="Ma J."/>
        </authorList>
    </citation>
    <scope>NUCLEOTIDE SEQUENCE [LARGE SCALE GENOMIC DNA]</scope>
    <source>
        <strain evidence="3">JCM 17858</strain>
    </source>
</reference>
<evidence type="ECO:0000313" key="3">
    <source>
        <dbReference type="Proteomes" id="UP001500394"/>
    </source>
</evidence>
<dbReference type="RefSeq" id="WP_345062904.1">
    <property type="nucleotide sequence ID" value="NZ_BAABGR010000001.1"/>
</dbReference>
<feature type="transmembrane region" description="Helical" evidence="1">
    <location>
        <begin position="45"/>
        <end position="66"/>
    </location>
</feature>
<keyword evidence="1" id="KW-0812">Transmembrane</keyword>
<feature type="transmembrane region" description="Helical" evidence="1">
    <location>
        <begin position="131"/>
        <end position="151"/>
    </location>
</feature>
<name>A0ABP8QTT6_9SPHI</name>
<gene>
    <name evidence="2" type="ORF">GCM10023173_00090</name>
</gene>
<comment type="caution">
    <text evidence="2">The sequence shown here is derived from an EMBL/GenBank/DDBJ whole genome shotgun (WGS) entry which is preliminary data.</text>
</comment>
<proteinExistence type="predicted"/>
<organism evidence="2 3">
    <name type="scientific">Sphingobacterium thermophilum</name>
    <dbReference type="NCBI Taxonomy" id="768534"/>
    <lineage>
        <taxon>Bacteria</taxon>
        <taxon>Pseudomonadati</taxon>
        <taxon>Bacteroidota</taxon>
        <taxon>Sphingobacteriia</taxon>
        <taxon>Sphingobacteriales</taxon>
        <taxon>Sphingobacteriaceae</taxon>
        <taxon>Sphingobacterium</taxon>
    </lineage>
</organism>
<sequence length="156" mass="18112">MQNIRASVSFLAIGILLAIYTFIFVDNTHNFMLNFGWETNLIEAKWLMLLIAGMGVALALFYYFFADNMYSNTLIHTHVVFYFLLALILVLWDNNSFSLQEAVESQSYSSVREIRKDYHDIADRSNYYRGAFWLMLILQPIGLVNLLLGFLKTNTK</sequence>
<dbReference type="Proteomes" id="UP001500394">
    <property type="component" value="Unassembled WGS sequence"/>
</dbReference>
<evidence type="ECO:0000256" key="1">
    <source>
        <dbReference type="SAM" id="Phobius"/>
    </source>
</evidence>
<evidence type="ECO:0000313" key="2">
    <source>
        <dbReference type="EMBL" id="GAA4509685.1"/>
    </source>
</evidence>
<protein>
    <recommendedName>
        <fullName evidence="4">DUF4199 domain-containing protein</fullName>
    </recommendedName>
</protein>